<dbReference type="RefSeq" id="WP_092873913.1">
    <property type="nucleotide sequence ID" value="NZ_FOJY01000019.1"/>
</dbReference>
<keyword evidence="7" id="KW-1185">Reference proteome</keyword>
<dbReference type="EMBL" id="FOJY01000019">
    <property type="protein sequence ID" value="SFB30810.1"/>
    <property type="molecule type" value="Genomic_DNA"/>
</dbReference>
<dbReference type="InterPro" id="IPR035434">
    <property type="entry name" value="GCL_bact_plant"/>
</dbReference>
<dbReference type="GO" id="GO:0004357">
    <property type="term" value="F:glutamate-cysteine ligase activity"/>
    <property type="evidence" value="ECO:0007669"/>
    <property type="project" value="UniProtKB-EC"/>
</dbReference>
<dbReference type="SUPFAM" id="SSF55931">
    <property type="entry name" value="Glutamine synthetase/guanido kinase"/>
    <property type="match status" value="1"/>
</dbReference>
<keyword evidence="4" id="KW-0067">ATP-binding</keyword>
<evidence type="ECO:0000256" key="5">
    <source>
        <dbReference type="ARBA" id="ARBA00048819"/>
    </source>
</evidence>
<accession>A0A1I1A2L5</accession>
<evidence type="ECO:0000256" key="1">
    <source>
        <dbReference type="ARBA" id="ARBA00012220"/>
    </source>
</evidence>
<evidence type="ECO:0000256" key="3">
    <source>
        <dbReference type="ARBA" id="ARBA00022741"/>
    </source>
</evidence>
<organism evidence="6 7">
    <name type="scientific">Acetitomaculum ruminis DSM 5522</name>
    <dbReference type="NCBI Taxonomy" id="1120918"/>
    <lineage>
        <taxon>Bacteria</taxon>
        <taxon>Bacillati</taxon>
        <taxon>Bacillota</taxon>
        <taxon>Clostridia</taxon>
        <taxon>Lachnospirales</taxon>
        <taxon>Lachnospiraceae</taxon>
        <taxon>Acetitomaculum</taxon>
    </lineage>
</organism>
<reference evidence="6 7" key="1">
    <citation type="submission" date="2016-10" db="EMBL/GenBank/DDBJ databases">
        <authorList>
            <person name="de Groot N.N."/>
        </authorList>
    </citation>
    <scope>NUCLEOTIDE SEQUENCE [LARGE SCALE GENOMIC DNA]</scope>
    <source>
        <strain evidence="6 7">DSM 5522</strain>
    </source>
</reference>
<sequence>MCFLKDISDYIRNGETTSQRLGLEIEHFIVDENGDQIKFDEISSLIEKVGNEIQASLHYIDGYVVGYNTDEYAISLEPSCQFEISISPYSDIKKIADVYRKFIALWEPIFTKRGYSIKTFGNLPKVELGIITPDDIPLSPKKRYEYMNRHFLKTGKYGKYMMRASASTQISIDYSSEEDMIRKIRLIQKLSPVFMILLESKTDENSTLKDAPDRPHLFRIQQWDDLDSDRTGFIPHSFDNDFGYDSLSNLIYSTSLILYPESDKTLYVADKSARDLFESLVIKEDDLSDKRKKQLIEHFISMGFFHLRVKTYIEIRVADSVPIDKALGYVALIKGLMYSKKNLDILEHALSDINSIEAINKAVDEIEKNGLNANIYHDKTAADWAEYIILLASNELDDEDKEYLKCVNYLE</sequence>
<dbReference type="InterPro" id="IPR006336">
    <property type="entry name" value="GCS2"/>
</dbReference>
<dbReference type="Proteomes" id="UP000198838">
    <property type="component" value="Unassembled WGS sequence"/>
</dbReference>
<dbReference type="AlphaFoldDB" id="A0A1I1A2L5"/>
<name>A0A1I1A2L5_9FIRM</name>
<dbReference type="EC" id="6.3.2.2" evidence="1"/>
<dbReference type="OrthoDB" id="9780152at2"/>
<dbReference type="PANTHER" id="PTHR34378:SF1">
    <property type="entry name" value="GLUTAMATE--CYSTEINE LIGASE, CHLOROPLASTIC"/>
    <property type="match status" value="1"/>
</dbReference>
<dbReference type="STRING" id="1120918.SAMN05216249_1198"/>
<proteinExistence type="predicted"/>
<dbReference type="GO" id="GO:0005524">
    <property type="term" value="F:ATP binding"/>
    <property type="evidence" value="ECO:0007669"/>
    <property type="project" value="UniProtKB-KW"/>
</dbReference>
<gene>
    <name evidence="6" type="ORF">SAMN05216249_1198</name>
</gene>
<evidence type="ECO:0000313" key="7">
    <source>
        <dbReference type="Proteomes" id="UP000198838"/>
    </source>
</evidence>
<evidence type="ECO:0000313" key="6">
    <source>
        <dbReference type="EMBL" id="SFB30810.1"/>
    </source>
</evidence>
<evidence type="ECO:0000256" key="4">
    <source>
        <dbReference type="ARBA" id="ARBA00022840"/>
    </source>
</evidence>
<protein>
    <recommendedName>
        <fullName evidence="1">glutamate--cysteine ligase</fullName>
        <ecNumber evidence="1">6.3.2.2</ecNumber>
    </recommendedName>
</protein>
<keyword evidence="3" id="KW-0547">Nucleotide-binding</keyword>
<dbReference type="GO" id="GO:0006750">
    <property type="term" value="P:glutathione biosynthetic process"/>
    <property type="evidence" value="ECO:0007669"/>
    <property type="project" value="InterPro"/>
</dbReference>
<comment type="catalytic activity">
    <reaction evidence="5">
        <text>L-cysteine + L-glutamate + ATP = gamma-L-glutamyl-L-cysteine + ADP + phosphate + H(+)</text>
        <dbReference type="Rhea" id="RHEA:13285"/>
        <dbReference type="ChEBI" id="CHEBI:15378"/>
        <dbReference type="ChEBI" id="CHEBI:29985"/>
        <dbReference type="ChEBI" id="CHEBI:30616"/>
        <dbReference type="ChEBI" id="CHEBI:35235"/>
        <dbReference type="ChEBI" id="CHEBI:43474"/>
        <dbReference type="ChEBI" id="CHEBI:58173"/>
        <dbReference type="ChEBI" id="CHEBI:456216"/>
        <dbReference type="EC" id="6.3.2.2"/>
    </reaction>
</comment>
<dbReference type="Pfam" id="PF04107">
    <property type="entry name" value="GCS2"/>
    <property type="match status" value="1"/>
</dbReference>
<dbReference type="Gene3D" id="3.30.590.20">
    <property type="match status" value="1"/>
</dbReference>
<keyword evidence="2 6" id="KW-0436">Ligase</keyword>
<dbReference type="PANTHER" id="PTHR34378">
    <property type="entry name" value="GLUTAMATE--CYSTEINE LIGASE, CHLOROPLASTIC"/>
    <property type="match status" value="1"/>
</dbReference>
<dbReference type="InterPro" id="IPR014746">
    <property type="entry name" value="Gln_synth/guanido_kin_cat_dom"/>
</dbReference>
<evidence type="ECO:0000256" key="2">
    <source>
        <dbReference type="ARBA" id="ARBA00022598"/>
    </source>
</evidence>